<accession>A0ABQ6MS99</accession>
<reference evidence="2 3" key="1">
    <citation type="journal article" date="2023" name="Commun. Biol.">
        <title>Genome analysis of Parmales, the sister group of diatoms, reveals the evolutionary specialization of diatoms from phago-mixotrophs to photoautotrophs.</title>
        <authorList>
            <person name="Ban H."/>
            <person name="Sato S."/>
            <person name="Yoshikawa S."/>
            <person name="Yamada K."/>
            <person name="Nakamura Y."/>
            <person name="Ichinomiya M."/>
            <person name="Sato N."/>
            <person name="Blanc-Mathieu R."/>
            <person name="Endo H."/>
            <person name="Kuwata A."/>
            <person name="Ogata H."/>
        </authorList>
    </citation>
    <scope>NUCLEOTIDE SEQUENCE [LARGE SCALE GENOMIC DNA]</scope>
</reference>
<evidence type="ECO:0000313" key="2">
    <source>
        <dbReference type="EMBL" id="GMI32133.1"/>
    </source>
</evidence>
<feature type="chain" id="PRO_5047125932" evidence="1">
    <location>
        <begin position="22"/>
        <end position="167"/>
    </location>
</feature>
<comment type="caution">
    <text evidence="2">The sequence shown here is derived from an EMBL/GenBank/DDBJ whole genome shotgun (WGS) entry which is preliminary data.</text>
</comment>
<name>A0ABQ6MS99_9STRA</name>
<protein>
    <submittedName>
        <fullName evidence="2">Uncharacterized protein</fullName>
    </submittedName>
</protein>
<feature type="signal peptide" evidence="1">
    <location>
        <begin position="1"/>
        <end position="21"/>
    </location>
</feature>
<dbReference type="Proteomes" id="UP001165060">
    <property type="component" value="Unassembled WGS sequence"/>
</dbReference>
<evidence type="ECO:0000256" key="1">
    <source>
        <dbReference type="SAM" id="SignalP"/>
    </source>
</evidence>
<keyword evidence="1" id="KW-0732">Signal</keyword>
<proteinExistence type="predicted"/>
<keyword evidence="3" id="KW-1185">Reference proteome</keyword>
<evidence type="ECO:0000313" key="3">
    <source>
        <dbReference type="Proteomes" id="UP001165060"/>
    </source>
</evidence>
<sequence length="167" mass="17840">MKCSTILISALSCILPRSSLGARVLKGPSNSMGMGMGMGMSMGMGSDWAVSCPANIVTIPDEDSDDDDSDDDMYFICTDTFETPNHAQFRLGSTIIPNADKRFAYLNCNMGDYSSLPNGYDAYCTGVIHSDEGNGNNMATMGLVKVDKDGSYECPCDVPDGVIFPPV</sequence>
<dbReference type="EMBL" id="BRYB01006021">
    <property type="protein sequence ID" value="GMI32133.1"/>
    <property type="molecule type" value="Genomic_DNA"/>
</dbReference>
<organism evidence="2 3">
    <name type="scientific">Tetraparma gracilis</name>
    <dbReference type="NCBI Taxonomy" id="2962635"/>
    <lineage>
        <taxon>Eukaryota</taxon>
        <taxon>Sar</taxon>
        <taxon>Stramenopiles</taxon>
        <taxon>Ochrophyta</taxon>
        <taxon>Bolidophyceae</taxon>
        <taxon>Parmales</taxon>
        <taxon>Triparmaceae</taxon>
        <taxon>Tetraparma</taxon>
    </lineage>
</organism>
<gene>
    <name evidence="2" type="ORF">TeGR_g8036</name>
</gene>